<dbReference type="GO" id="GO:0009231">
    <property type="term" value="P:riboflavin biosynthetic process"/>
    <property type="evidence" value="ECO:0007669"/>
    <property type="project" value="InterPro"/>
</dbReference>
<evidence type="ECO:0000313" key="2">
    <source>
        <dbReference type="EMBL" id="QLH04714.1"/>
    </source>
</evidence>
<sequence>MIISMRKIVLFIASSLDGYIAKNDGGVDWLPVRCSSGYDDFYKSIDTVIMGKKTYSQILTFGAYPYKDKKSYVLTRNDTSSNNDIRFVNDVEKLTKNLLTSSGSDIWLVGGAEIITTFMNLGLIDEIILSIIPVVLGSGVPLFNKIQKETKFQLIKTTEYDALVELHYKVLK</sequence>
<dbReference type="KEGG" id="nox:C5F49_04850"/>
<dbReference type="GO" id="GO:0008703">
    <property type="term" value="F:5-amino-6-(5-phosphoribosylamino)uracil reductase activity"/>
    <property type="evidence" value="ECO:0007669"/>
    <property type="project" value="InterPro"/>
</dbReference>
<dbReference type="GO" id="GO:0046654">
    <property type="term" value="P:tetrahydrofolate biosynthetic process"/>
    <property type="evidence" value="ECO:0007669"/>
    <property type="project" value="InterPro"/>
</dbReference>
<organism evidence="2 3">
    <name type="scientific">Nitrosopumilus oxyclinae</name>
    <dbReference type="NCBI Taxonomy" id="1959104"/>
    <lineage>
        <taxon>Archaea</taxon>
        <taxon>Nitrososphaerota</taxon>
        <taxon>Nitrososphaeria</taxon>
        <taxon>Nitrosopumilales</taxon>
        <taxon>Nitrosopumilaceae</taxon>
        <taxon>Nitrosopumilus</taxon>
    </lineage>
</organism>
<dbReference type="Pfam" id="PF01872">
    <property type="entry name" value="RibD_C"/>
    <property type="match status" value="1"/>
</dbReference>
<dbReference type="PANTHER" id="PTHR38011">
    <property type="entry name" value="DIHYDROFOLATE REDUCTASE FAMILY PROTEIN (AFU_ORTHOLOGUE AFUA_8G06820)"/>
    <property type="match status" value="1"/>
</dbReference>
<gene>
    <name evidence="2" type="ORF">C5F49_04850</name>
</gene>
<evidence type="ECO:0000259" key="1">
    <source>
        <dbReference type="Pfam" id="PF01872"/>
    </source>
</evidence>
<dbReference type="SUPFAM" id="SSF53597">
    <property type="entry name" value="Dihydrofolate reductase-like"/>
    <property type="match status" value="1"/>
</dbReference>
<dbReference type="AlphaFoldDB" id="A0A7D5M1G1"/>
<dbReference type="CDD" id="cd00209">
    <property type="entry name" value="DHFR"/>
    <property type="match status" value="1"/>
</dbReference>
<dbReference type="Proteomes" id="UP000509441">
    <property type="component" value="Chromosome"/>
</dbReference>
<dbReference type="InterPro" id="IPR001796">
    <property type="entry name" value="DHFR_dom"/>
</dbReference>
<dbReference type="InterPro" id="IPR024072">
    <property type="entry name" value="DHFR-like_dom_sf"/>
</dbReference>
<keyword evidence="3" id="KW-1185">Reference proteome</keyword>
<name>A0A7D5M1G1_9ARCH</name>
<proteinExistence type="predicted"/>
<protein>
    <submittedName>
        <fullName evidence="2">Dihydrofolate reductase</fullName>
    </submittedName>
</protein>
<accession>A0A7D5M1G1</accession>
<feature type="domain" description="Bacterial bifunctional deaminase-reductase C-terminal" evidence="1">
    <location>
        <begin position="90"/>
        <end position="161"/>
    </location>
</feature>
<dbReference type="PANTHER" id="PTHR38011:SF11">
    <property type="entry name" value="2,5-DIAMINO-6-RIBOSYLAMINO-4(3H)-PYRIMIDINONE 5'-PHOSPHATE REDUCTASE"/>
    <property type="match status" value="1"/>
</dbReference>
<reference evidence="2 3" key="1">
    <citation type="submission" date="2018-02" db="EMBL/GenBank/DDBJ databases">
        <title>Complete genome of Nitrosopumilus oxyclinae HCE1.</title>
        <authorList>
            <person name="Qin W."/>
            <person name="Zheng Y."/>
            <person name="Stahl D.A."/>
        </authorList>
    </citation>
    <scope>NUCLEOTIDE SEQUENCE [LARGE SCALE GENOMIC DNA]</scope>
    <source>
        <strain evidence="2 3">HCE1</strain>
    </source>
</reference>
<dbReference type="GO" id="GO:0004146">
    <property type="term" value="F:dihydrofolate reductase activity"/>
    <property type="evidence" value="ECO:0007669"/>
    <property type="project" value="InterPro"/>
</dbReference>
<dbReference type="EMBL" id="CP026994">
    <property type="protein sequence ID" value="QLH04714.1"/>
    <property type="molecule type" value="Genomic_DNA"/>
</dbReference>
<evidence type="ECO:0000313" key="3">
    <source>
        <dbReference type="Proteomes" id="UP000509441"/>
    </source>
</evidence>
<dbReference type="Gene3D" id="3.40.430.10">
    <property type="entry name" value="Dihydrofolate Reductase, subunit A"/>
    <property type="match status" value="1"/>
</dbReference>
<dbReference type="InterPro" id="IPR002734">
    <property type="entry name" value="RibDG_C"/>
</dbReference>
<dbReference type="InterPro" id="IPR050765">
    <property type="entry name" value="Riboflavin_Biosynth_HTPR"/>
</dbReference>